<accession>A0ABP0M684</accession>
<keyword evidence="2" id="KW-0732">Signal</keyword>
<keyword evidence="4" id="KW-1185">Reference proteome</keyword>
<feature type="region of interest" description="Disordered" evidence="1">
    <location>
        <begin position="82"/>
        <end position="114"/>
    </location>
</feature>
<evidence type="ECO:0000256" key="1">
    <source>
        <dbReference type="SAM" id="MobiDB-lite"/>
    </source>
</evidence>
<evidence type="ECO:0000256" key="2">
    <source>
        <dbReference type="SAM" id="SignalP"/>
    </source>
</evidence>
<proteinExistence type="predicted"/>
<feature type="compositionally biased region" description="Low complexity" evidence="1">
    <location>
        <begin position="105"/>
        <end position="114"/>
    </location>
</feature>
<feature type="signal peptide" evidence="2">
    <location>
        <begin position="1"/>
        <end position="23"/>
    </location>
</feature>
<organism evidence="3 4">
    <name type="scientific">Durusdinium trenchii</name>
    <dbReference type="NCBI Taxonomy" id="1381693"/>
    <lineage>
        <taxon>Eukaryota</taxon>
        <taxon>Sar</taxon>
        <taxon>Alveolata</taxon>
        <taxon>Dinophyceae</taxon>
        <taxon>Suessiales</taxon>
        <taxon>Symbiodiniaceae</taxon>
        <taxon>Durusdinium</taxon>
    </lineage>
</organism>
<evidence type="ECO:0000313" key="4">
    <source>
        <dbReference type="Proteomes" id="UP001642484"/>
    </source>
</evidence>
<name>A0ABP0M684_9DINO</name>
<evidence type="ECO:0008006" key="5">
    <source>
        <dbReference type="Google" id="ProtNLM"/>
    </source>
</evidence>
<dbReference type="EMBL" id="CAXAMN010015780">
    <property type="protein sequence ID" value="CAK9046566.1"/>
    <property type="molecule type" value="Genomic_DNA"/>
</dbReference>
<evidence type="ECO:0000313" key="3">
    <source>
        <dbReference type="EMBL" id="CAK9046566.1"/>
    </source>
</evidence>
<dbReference type="Proteomes" id="UP001642484">
    <property type="component" value="Unassembled WGS sequence"/>
</dbReference>
<feature type="chain" id="PRO_5046690930" description="Secreted protein" evidence="2">
    <location>
        <begin position="24"/>
        <end position="114"/>
    </location>
</feature>
<protein>
    <recommendedName>
        <fullName evidence="5">Secreted protein</fullName>
    </recommendedName>
</protein>
<comment type="caution">
    <text evidence="3">The sequence shown here is derived from an EMBL/GenBank/DDBJ whole genome shotgun (WGS) entry which is preliminary data.</text>
</comment>
<gene>
    <name evidence="3" type="ORF">CCMP2556_LOCUS24183</name>
</gene>
<reference evidence="3 4" key="1">
    <citation type="submission" date="2024-02" db="EMBL/GenBank/DDBJ databases">
        <authorList>
            <person name="Chen Y."/>
            <person name="Shah S."/>
            <person name="Dougan E. K."/>
            <person name="Thang M."/>
            <person name="Chan C."/>
        </authorList>
    </citation>
    <scope>NUCLEOTIDE SEQUENCE [LARGE SCALE GENOMIC DNA]</scope>
</reference>
<sequence>MHVVIVLEVLCALVLWHLRLSGGGIPTGFRVPDTISSIATLPLVVRWGRVSQGAVQASNAHHRETPRDLVEDGHGIVLQVAPEESNPHPVLRRRRRTEVKRILDSSSRTSSRLS</sequence>